<dbReference type="Gene3D" id="1.10.357.10">
    <property type="entry name" value="Tetracycline Repressor, domain 2"/>
    <property type="match status" value="1"/>
</dbReference>
<accession>A0ABS9TU66</accession>
<evidence type="ECO:0000313" key="7">
    <source>
        <dbReference type="Proteomes" id="UP001299970"/>
    </source>
</evidence>
<evidence type="ECO:0000313" key="6">
    <source>
        <dbReference type="EMBL" id="MCH6172113.1"/>
    </source>
</evidence>
<dbReference type="EMBL" id="JAKXMK010000057">
    <property type="protein sequence ID" value="MCH6172113.1"/>
    <property type="molecule type" value="Genomic_DNA"/>
</dbReference>
<feature type="DNA-binding region" description="H-T-H motif" evidence="4">
    <location>
        <begin position="50"/>
        <end position="69"/>
    </location>
</feature>
<dbReference type="Proteomes" id="UP001299970">
    <property type="component" value="Unassembled WGS sequence"/>
</dbReference>
<evidence type="ECO:0000256" key="4">
    <source>
        <dbReference type="PROSITE-ProRule" id="PRU00335"/>
    </source>
</evidence>
<keyword evidence="3" id="KW-0804">Transcription</keyword>
<dbReference type="RefSeq" id="WP_241042920.1">
    <property type="nucleotide sequence ID" value="NZ_BAAAJF010000002.1"/>
</dbReference>
<keyword evidence="7" id="KW-1185">Reference proteome</keyword>
<name>A0ABS9TU66_9PSEU</name>
<dbReference type="PANTHER" id="PTHR30055:SF238">
    <property type="entry name" value="MYCOFACTOCIN BIOSYNTHESIS TRANSCRIPTIONAL REGULATOR MFTR-RELATED"/>
    <property type="match status" value="1"/>
</dbReference>
<evidence type="ECO:0000256" key="3">
    <source>
        <dbReference type="ARBA" id="ARBA00023163"/>
    </source>
</evidence>
<keyword evidence="1" id="KW-0805">Transcription regulation</keyword>
<keyword evidence="2 4" id="KW-0238">DNA-binding</keyword>
<feature type="domain" description="HTH tetR-type" evidence="5">
    <location>
        <begin position="27"/>
        <end position="87"/>
    </location>
</feature>
<dbReference type="Pfam" id="PF17754">
    <property type="entry name" value="TetR_C_14"/>
    <property type="match status" value="1"/>
</dbReference>
<dbReference type="PANTHER" id="PTHR30055">
    <property type="entry name" value="HTH-TYPE TRANSCRIPTIONAL REGULATOR RUTR"/>
    <property type="match status" value="1"/>
</dbReference>
<dbReference type="SUPFAM" id="SSF46689">
    <property type="entry name" value="Homeodomain-like"/>
    <property type="match status" value="1"/>
</dbReference>
<dbReference type="InterPro" id="IPR050109">
    <property type="entry name" value="HTH-type_TetR-like_transc_reg"/>
</dbReference>
<dbReference type="PROSITE" id="PS01081">
    <property type="entry name" value="HTH_TETR_1"/>
    <property type="match status" value="1"/>
</dbReference>
<sequence>MAVSVPAGTHPRTDAEPVLGRRERKKLATRAAVREAALRLSVRHGVENVTVEQIAAEADIALRTFFNHFSSKEDAVVAASAAGADALIAAFRARPRTESVLQALRGAVLVVMDDSDATSHDHLEALRLIRTAPSLVPHQLAILAAEEKALADAITERLGPGDSGPSAMSGHTPIYPMLCAATALAALRLVLDRWLDQATGPDTAPPLDALRGEIDQALAELAAGLDRPGIRAASDNP</sequence>
<dbReference type="InterPro" id="IPR023772">
    <property type="entry name" value="DNA-bd_HTH_TetR-type_CS"/>
</dbReference>
<dbReference type="InterPro" id="IPR009057">
    <property type="entry name" value="Homeodomain-like_sf"/>
</dbReference>
<protein>
    <submittedName>
        <fullName evidence="6">TetR/AcrR family transcriptional regulator</fullName>
    </submittedName>
</protein>
<dbReference type="Gene3D" id="1.10.10.60">
    <property type="entry name" value="Homeodomain-like"/>
    <property type="match status" value="1"/>
</dbReference>
<organism evidence="6 7">
    <name type="scientific">Pseudonocardia alaniniphila</name>
    <dbReference type="NCBI Taxonomy" id="75291"/>
    <lineage>
        <taxon>Bacteria</taxon>
        <taxon>Bacillati</taxon>
        <taxon>Actinomycetota</taxon>
        <taxon>Actinomycetes</taxon>
        <taxon>Pseudonocardiales</taxon>
        <taxon>Pseudonocardiaceae</taxon>
        <taxon>Pseudonocardia</taxon>
    </lineage>
</organism>
<dbReference type="Pfam" id="PF00440">
    <property type="entry name" value="TetR_N"/>
    <property type="match status" value="1"/>
</dbReference>
<dbReference type="InterPro" id="IPR001647">
    <property type="entry name" value="HTH_TetR"/>
</dbReference>
<evidence type="ECO:0000256" key="2">
    <source>
        <dbReference type="ARBA" id="ARBA00023125"/>
    </source>
</evidence>
<reference evidence="6 7" key="1">
    <citation type="submission" date="2022-03" db="EMBL/GenBank/DDBJ databases">
        <title>Pseudonocardia alaer sp. nov., a novel actinomycete isolated from reed forest soil.</title>
        <authorList>
            <person name="Wang L."/>
        </authorList>
    </citation>
    <scope>NUCLEOTIDE SEQUENCE [LARGE SCALE GENOMIC DNA]</scope>
    <source>
        <strain evidence="6 7">Y-16303</strain>
    </source>
</reference>
<evidence type="ECO:0000259" key="5">
    <source>
        <dbReference type="PROSITE" id="PS50977"/>
    </source>
</evidence>
<evidence type="ECO:0000256" key="1">
    <source>
        <dbReference type="ARBA" id="ARBA00023015"/>
    </source>
</evidence>
<comment type="caution">
    <text evidence="6">The sequence shown here is derived from an EMBL/GenBank/DDBJ whole genome shotgun (WGS) entry which is preliminary data.</text>
</comment>
<dbReference type="InterPro" id="IPR041347">
    <property type="entry name" value="MftR_C"/>
</dbReference>
<dbReference type="PROSITE" id="PS50977">
    <property type="entry name" value="HTH_TETR_2"/>
    <property type="match status" value="1"/>
</dbReference>
<gene>
    <name evidence="6" type="ORF">MMF94_41080</name>
</gene>
<proteinExistence type="predicted"/>